<evidence type="ECO:0000256" key="4">
    <source>
        <dbReference type="ARBA" id="ARBA00022490"/>
    </source>
</evidence>
<keyword evidence="8 12" id="KW-0175">Coiled coil</keyword>
<keyword evidence="5" id="KW-0853">WD repeat</keyword>
<dbReference type="Gene3D" id="1.10.472.80">
    <property type="entry name" value="Ypt/Rab-GAP domain of gyp1p, domain 3"/>
    <property type="match status" value="1"/>
</dbReference>
<dbReference type="PANTHER" id="PTHR19853">
    <property type="entry name" value="WD REPEAT CONTAINING PROTEIN 3 WDR3"/>
    <property type="match status" value="1"/>
</dbReference>
<feature type="coiled-coil region" evidence="12">
    <location>
        <begin position="745"/>
        <end position="787"/>
    </location>
</feature>
<feature type="region of interest" description="Disordered" evidence="13">
    <location>
        <begin position="1044"/>
        <end position="1063"/>
    </location>
</feature>
<dbReference type="KEGG" id="spu:592799"/>
<evidence type="ECO:0000256" key="11">
    <source>
        <dbReference type="ARBA" id="ARBA00034464"/>
    </source>
</evidence>
<dbReference type="GO" id="GO:0060271">
    <property type="term" value="P:cilium assembly"/>
    <property type="evidence" value="ECO:0000318"/>
    <property type="project" value="GO_Central"/>
</dbReference>
<dbReference type="RefSeq" id="XP_030830989.1">
    <property type="nucleotide sequence ID" value="XM_030975129.1"/>
</dbReference>
<evidence type="ECO:0000256" key="12">
    <source>
        <dbReference type="SAM" id="Coils"/>
    </source>
</evidence>
<dbReference type="InterPro" id="IPR000195">
    <property type="entry name" value="Rab-GAP-TBC_dom"/>
</dbReference>
<evidence type="ECO:0000259" key="14">
    <source>
        <dbReference type="PROSITE" id="PS50086"/>
    </source>
</evidence>
<evidence type="ECO:0000256" key="5">
    <source>
        <dbReference type="ARBA" id="ARBA00022574"/>
    </source>
</evidence>
<dbReference type="FunCoup" id="A0A7M7N429">
    <property type="interactions" value="698"/>
</dbReference>
<evidence type="ECO:0000256" key="6">
    <source>
        <dbReference type="ARBA" id="ARBA00022737"/>
    </source>
</evidence>
<dbReference type="InterPro" id="IPR035969">
    <property type="entry name" value="Rab-GAP_TBC_sf"/>
</dbReference>
<evidence type="ECO:0000256" key="7">
    <source>
        <dbReference type="ARBA" id="ARBA00022794"/>
    </source>
</evidence>
<keyword evidence="9" id="KW-0206">Cytoskeleton</keyword>
<dbReference type="FunFam" id="1.10.472.80:FF:000022">
    <property type="entry name" value="TBC1 domain family, member 31"/>
    <property type="match status" value="1"/>
</dbReference>
<comment type="subcellular location">
    <subcellularLocation>
        <location evidence="1">Cytoplasm</location>
        <location evidence="1">Cytoskeleton</location>
        <location evidence="1">Cilium basal body</location>
    </subcellularLocation>
    <subcellularLocation>
        <location evidence="2">Cytoplasm</location>
        <location evidence="2">Cytoskeleton</location>
        <location evidence="2">Microtubule organizing center</location>
        <location evidence="2">Centrosome</location>
        <location evidence="2">Centriolar satellite</location>
    </subcellularLocation>
</comment>
<evidence type="ECO:0000313" key="16">
    <source>
        <dbReference type="Proteomes" id="UP000007110"/>
    </source>
</evidence>
<evidence type="ECO:0000256" key="8">
    <source>
        <dbReference type="ARBA" id="ARBA00023054"/>
    </source>
</evidence>
<evidence type="ECO:0000256" key="13">
    <source>
        <dbReference type="SAM" id="MobiDB-lite"/>
    </source>
</evidence>
<feature type="region of interest" description="Disordered" evidence="13">
    <location>
        <begin position="1"/>
        <end position="24"/>
    </location>
</feature>
<dbReference type="EnsemblMetazoa" id="XM_030975129">
    <property type="protein sequence ID" value="XP_030830989"/>
    <property type="gene ID" value="LOC592799"/>
</dbReference>
<dbReference type="InterPro" id="IPR001680">
    <property type="entry name" value="WD40_rpt"/>
</dbReference>
<keyword evidence="7" id="KW-0970">Cilium biogenesis/degradation</keyword>
<dbReference type="GO" id="GO:0036064">
    <property type="term" value="C:ciliary basal body"/>
    <property type="evidence" value="ECO:0000318"/>
    <property type="project" value="GO_Central"/>
</dbReference>
<feature type="compositionally biased region" description="Basic and acidic residues" evidence="13">
    <location>
        <begin position="990"/>
        <end position="1000"/>
    </location>
</feature>
<dbReference type="AlphaFoldDB" id="A0A7M7N429"/>
<evidence type="ECO:0000313" key="15">
    <source>
        <dbReference type="EnsemblMetazoa" id="XP_030830989"/>
    </source>
</evidence>
<feature type="region of interest" description="Disordered" evidence="13">
    <location>
        <begin position="350"/>
        <end position="374"/>
    </location>
</feature>
<keyword evidence="4" id="KW-0963">Cytoplasm</keyword>
<comment type="function">
    <text evidence="11">Molecular adapter which is involved in cilium biogenesis. Part of a functional complex including OFD1 a centriolar protein involved in cilium assembly. Could regulate the cAMP-dependent phosphorylation of OFD1, and its subsequent ubiquitination by PJA2 which ultimately leads to its proteasomal degradation.</text>
</comment>
<dbReference type="PANTHER" id="PTHR19853:SF1">
    <property type="entry name" value="TBC1 DOMAIN FAMILY MEMBER 31"/>
    <property type="match status" value="1"/>
</dbReference>
<dbReference type="SMART" id="SM00320">
    <property type="entry name" value="WD40"/>
    <property type="match status" value="7"/>
</dbReference>
<dbReference type="Gene3D" id="2.130.10.10">
    <property type="entry name" value="YVTN repeat-like/Quinoprotein amine dehydrogenase"/>
    <property type="match status" value="2"/>
</dbReference>
<reference evidence="15" key="2">
    <citation type="submission" date="2021-01" db="UniProtKB">
        <authorList>
            <consortium name="EnsemblMetazoa"/>
        </authorList>
    </citation>
    <scope>IDENTIFICATION</scope>
</reference>
<feature type="domain" description="Rab-GAP TBC" evidence="14">
    <location>
        <begin position="440"/>
        <end position="615"/>
    </location>
</feature>
<evidence type="ECO:0000256" key="10">
    <source>
        <dbReference type="ARBA" id="ARBA00023273"/>
    </source>
</evidence>
<dbReference type="CTD" id="93594"/>
<organism evidence="15 16">
    <name type="scientific">Strongylocentrotus purpuratus</name>
    <name type="common">Purple sea urchin</name>
    <dbReference type="NCBI Taxonomy" id="7668"/>
    <lineage>
        <taxon>Eukaryota</taxon>
        <taxon>Metazoa</taxon>
        <taxon>Echinodermata</taxon>
        <taxon>Eleutherozoa</taxon>
        <taxon>Echinozoa</taxon>
        <taxon>Echinoidea</taxon>
        <taxon>Euechinoidea</taxon>
        <taxon>Echinacea</taxon>
        <taxon>Camarodonta</taxon>
        <taxon>Echinidea</taxon>
        <taxon>Strongylocentrotidae</taxon>
        <taxon>Strongylocentrotus</taxon>
    </lineage>
</organism>
<evidence type="ECO:0000256" key="2">
    <source>
        <dbReference type="ARBA" id="ARBA00004607"/>
    </source>
</evidence>
<feature type="compositionally biased region" description="Basic and acidic residues" evidence="13">
    <location>
        <begin position="1"/>
        <end position="13"/>
    </location>
</feature>
<feature type="region of interest" description="Disordered" evidence="13">
    <location>
        <begin position="975"/>
        <end position="1001"/>
    </location>
</feature>
<feature type="coiled-coil region" evidence="12">
    <location>
        <begin position="823"/>
        <end position="963"/>
    </location>
</feature>
<dbReference type="OrthoDB" id="5578278at2759"/>
<evidence type="ECO:0000256" key="3">
    <source>
        <dbReference type="ARBA" id="ARBA00014199"/>
    </source>
</evidence>
<evidence type="ECO:0000256" key="9">
    <source>
        <dbReference type="ARBA" id="ARBA00023212"/>
    </source>
</evidence>
<feature type="compositionally biased region" description="Polar residues" evidence="13">
    <location>
        <begin position="978"/>
        <end position="989"/>
    </location>
</feature>
<dbReference type="InterPro" id="IPR036322">
    <property type="entry name" value="WD40_repeat_dom_sf"/>
</dbReference>
<dbReference type="InterPro" id="IPR051570">
    <property type="entry name" value="TBC1_cilium_biogenesis"/>
</dbReference>
<dbReference type="SUPFAM" id="SSF47923">
    <property type="entry name" value="Ypt/Rab-GAP domain of gyp1p"/>
    <property type="match status" value="1"/>
</dbReference>
<protein>
    <recommendedName>
        <fullName evidence="3">TBC1 domain family member 31</fullName>
    </recommendedName>
</protein>
<dbReference type="GO" id="GO:0034451">
    <property type="term" value="C:centriolar satellite"/>
    <property type="evidence" value="ECO:0007669"/>
    <property type="project" value="UniProtKB-SubCell"/>
</dbReference>
<accession>A0A7M7N429</accession>
<dbReference type="OMA" id="GCYPEKY"/>
<dbReference type="InterPro" id="IPR015943">
    <property type="entry name" value="WD40/YVTN_repeat-like_dom_sf"/>
</dbReference>
<keyword evidence="16" id="KW-1185">Reference proteome</keyword>
<dbReference type="GeneID" id="592799"/>
<proteinExistence type="predicted"/>
<dbReference type="FunFam" id="2.130.10.10:FF:000185">
    <property type="entry name" value="TBC1 domain family member 31 isoform X1"/>
    <property type="match status" value="1"/>
</dbReference>
<name>A0A7M7N429_STRPU</name>
<dbReference type="Pfam" id="PF00400">
    <property type="entry name" value="WD40"/>
    <property type="match status" value="1"/>
</dbReference>
<evidence type="ECO:0000256" key="1">
    <source>
        <dbReference type="ARBA" id="ARBA00004120"/>
    </source>
</evidence>
<keyword evidence="6" id="KW-0677">Repeat</keyword>
<feature type="region of interest" description="Disordered" evidence="13">
    <location>
        <begin position="386"/>
        <end position="410"/>
    </location>
</feature>
<reference evidence="16" key="1">
    <citation type="submission" date="2015-02" db="EMBL/GenBank/DDBJ databases">
        <title>Genome sequencing for Strongylocentrotus purpuratus.</title>
        <authorList>
            <person name="Murali S."/>
            <person name="Liu Y."/>
            <person name="Vee V."/>
            <person name="English A."/>
            <person name="Wang M."/>
            <person name="Skinner E."/>
            <person name="Han Y."/>
            <person name="Muzny D.M."/>
            <person name="Worley K.C."/>
            <person name="Gibbs R.A."/>
        </authorList>
    </citation>
    <scope>NUCLEOTIDE SEQUENCE</scope>
</reference>
<keyword evidence="10" id="KW-0966">Cell projection</keyword>
<dbReference type="Pfam" id="PF00566">
    <property type="entry name" value="RabGAP-TBC"/>
    <property type="match status" value="1"/>
</dbReference>
<sequence>MQYLELDKRESGKIWHRKPSPSSDNGLMVQISKASSAALKFQGHTIRFLQAGFDASGDRFIAGDHQGHIYVFDLHRNRFQLVQKLGIPCTAIAFTLRRKTEYLVALSDCSLKCYDTDTKEMVAWMKGHETPVHSLSVHASGRYALTTSNDTALLWDLDTFTRKRKLNVKDDVNIVKVFFLPLSNTIMTCFRDDTMFAWESDTLQCKYQLPIPPGDRPHYKAFATPRDGRLLVTGGKCQFLHIWALDTRSLLRVIEMPSKVRAVKQIHFLPESFDGGASQMVGVLSQDGLVRIIHIHSCKLLCDLGSLDDRVVHFTVSPSGRNIVAIMESGRMNIYSIPALLADFNKPPPPLVKATSDHSRSSVTSRRQRSTLRSMAPGVLGSQSVIGSEVDKKQGGRSKTGKTMDGTSRVGMDEDDIEISALPDGLSMSRLAAILKGYGEYPAKYRMFIWRSMLRLPENHVAFSTLVDKGSHLAWAKVHENYPIKSRKLLRVLQRTLSALAHWSALFGEMDYLPLLSFPFIKLFQNNQLVCFEVIATILVNWCQHWFEYFPNPPINILGMVENVLAYHDRRLLEHLVAYDVTSQLYAWPIMQTLFSEVVTKEEWLKLFDHVFTNHPSFLLLLVVAYLTGSRVALLACTNKDDFKYFFHHRNAIDINSVISEAYRIQEGTPADIHPKKLLDDLQPLTRGQYPVFNKYPKFIVDYQSQERERIREDELEYLHQREAAAELHAELGRRRAEEEAWYRQQELLKEAEEQRRVLIAEEEQKLVDQRIRLQAMKRELQMKELQLLDGTQRKFVHHQQNQQETQLRRLDDEIARKSILREQETQAAMDDIEIRRMDLEAQKKTLEQELARTASSSTYQQHAEAEMRRKREEMEERRQVRQVENERDKLHARRKIVQSDVARANLKLADTSMRRDEEVRRRLDDLEKELRSAELSRLNDENREIEEEVQTVLHRLADAKRDHAVRLQHEYDDLRSKSQPGQLLSSLQGERREGERREGMPILNDISTSTEGDVPISLDRGRQTFEERERRLLYEVQELRRKIATEAIRKEPPPRYPGPDND</sequence>
<dbReference type="SUPFAM" id="SSF50978">
    <property type="entry name" value="WD40 repeat-like"/>
    <property type="match status" value="1"/>
</dbReference>
<feature type="compositionally biased region" description="Basic and acidic residues" evidence="13">
    <location>
        <begin position="1044"/>
        <end position="1054"/>
    </location>
</feature>
<dbReference type="GO" id="GO:0060090">
    <property type="term" value="F:molecular adaptor activity"/>
    <property type="evidence" value="ECO:0007669"/>
    <property type="project" value="UniProtKB-ARBA"/>
</dbReference>
<dbReference type="Proteomes" id="UP000007110">
    <property type="component" value="Unassembled WGS sequence"/>
</dbReference>
<dbReference type="PROSITE" id="PS50086">
    <property type="entry name" value="TBC_RABGAP"/>
    <property type="match status" value="1"/>
</dbReference>
<dbReference type="InParanoid" id="A0A7M7N429"/>